<gene>
    <name evidence="2" type="ORF">EVA_18892</name>
</gene>
<dbReference type="InterPro" id="IPR036812">
    <property type="entry name" value="NAD(P)_OxRdtase_dom_sf"/>
</dbReference>
<dbReference type="PANTHER" id="PTHR43364:SF1">
    <property type="entry name" value="OXIDOREDUCTASE YDHF"/>
    <property type="match status" value="1"/>
</dbReference>
<feature type="domain" description="NADP-dependent oxidoreductase" evidence="1">
    <location>
        <begin position="7"/>
        <end position="179"/>
    </location>
</feature>
<name>J9FDM2_9ZZZZ</name>
<dbReference type="AlphaFoldDB" id="J9FDM2"/>
<dbReference type="GO" id="GO:0005829">
    <property type="term" value="C:cytosol"/>
    <property type="evidence" value="ECO:0007669"/>
    <property type="project" value="TreeGrafter"/>
</dbReference>
<dbReference type="Pfam" id="PF00248">
    <property type="entry name" value="Aldo_ket_red"/>
    <property type="match status" value="1"/>
</dbReference>
<dbReference type="EMBL" id="AMCI01007213">
    <property type="protein sequence ID" value="EJW93001.1"/>
    <property type="molecule type" value="Genomic_DNA"/>
</dbReference>
<reference evidence="2" key="1">
    <citation type="journal article" date="2012" name="PLoS ONE">
        <title>Gene sets for utilization of primary and secondary nutrition supplies in the distal gut of endangered iberian lynx.</title>
        <authorList>
            <person name="Alcaide M."/>
            <person name="Messina E."/>
            <person name="Richter M."/>
            <person name="Bargiela R."/>
            <person name="Peplies J."/>
            <person name="Huws S.A."/>
            <person name="Newbold C.J."/>
            <person name="Golyshin P.N."/>
            <person name="Simon M.A."/>
            <person name="Lopez G."/>
            <person name="Yakimov M.M."/>
            <person name="Ferrer M."/>
        </authorList>
    </citation>
    <scope>NUCLEOTIDE SEQUENCE</scope>
</reference>
<dbReference type="GO" id="GO:0016491">
    <property type="term" value="F:oxidoreductase activity"/>
    <property type="evidence" value="ECO:0007669"/>
    <property type="project" value="InterPro"/>
</dbReference>
<dbReference type="PRINTS" id="PR00069">
    <property type="entry name" value="ALDKETRDTASE"/>
</dbReference>
<feature type="non-terminal residue" evidence="2">
    <location>
        <position position="184"/>
    </location>
</feature>
<evidence type="ECO:0000259" key="1">
    <source>
        <dbReference type="Pfam" id="PF00248"/>
    </source>
</evidence>
<proteinExistence type="predicted"/>
<dbReference type="InterPro" id="IPR020471">
    <property type="entry name" value="AKR"/>
</dbReference>
<accession>J9FDM2</accession>
<dbReference type="InterPro" id="IPR023210">
    <property type="entry name" value="NADP_OxRdtase_dom"/>
</dbReference>
<dbReference type="PANTHER" id="PTHR43364">
    <property type="entry name" value="NADH-SPECIFIC METHYLGLYOXAL REDUCTASE-RELATED"/>
    <property type="match status" value="1"/>
</dbReference>
<comment type="caution">
    <text evidence="2">The sequence shown here is derived from an EMBL/GenBank/DDBJ whole genome shotgun (WGS) entry which is preliminary data.</text>
</comment>
<dbReference type="SUPFAM" id="SSF51430">
    <property type="entry name" value="NAD(P)-linked oxidoreductase"/>
    <property type="match status" value="1"/>
</dbReference>
<evidence type="ECO:0000313" key="2">
    <source>
        <dbReference type="EMBL" id="EJW93001.1"/>
    </source>
</evidence>
<dbReference type="Gene3D" id="3.20.20.100">
    <property type="entry name" value="NADP-dependent oxidoreductase domain"/>
    <property type="match status" value="1"/>
</dbReference>
<organism evidence="2">
    <name type="scientific">gut metagenome</name>
    <dbReference type="NCBI Taxonomy" id="749906"/>
    <lineage>
        <taxon>unclassified sequences</taxon>
        <taxon>metagenomes</taxon>
        <taxon>organismal metagenomes</taxon>
    </lineage>
</organism>
<sequence length="184" mass="21124">GGPCYNSDQDYIIAQVEQSIKNLHCEYLDILLLHRPDPLMDPCAVAQAFNELHDRKLVRYFGVSNFPAAKMRLLQKFVDQKLMINQIQFSAVHALAIDEGVFFNMMDDHAPSRADQILDYALEHDLCLQAWCPLQASWQDGSYLDHPKYPKLNAVLEKLATKYHVTKSAIGVAWILRLPQQWQV</sequence>
<dbReference type="InterPro" id="IPR050523">
    <property type="entry name" value="AKR_Detox_Biosynth"/>
</dbReference>
<feature type="non-terminal residue" evidence="2">
    <location>
        <position position="1"/>
    </location>
</feature>
<protein>
    <submittedName>
        <fullName evidence="2">Oxidoreductase, aldo/keto reductase family protein</fullName>
    </submittedName>
</protein>